<evidence type="ECO:0000256" key="1">
    <source>
        <dbReference type="ARBA" id="ARBA00005104"/>
    </source>
</evidence>
<sequence>MSAEIAFPGGSGPLSDDQLLAAYAWDEETPGRQRPVFRFNFVVSADGAAAVDGRSGGLGDDADRRVFALLRRTCDAVLVGAGTVRTEGYAGDLVGAGTRAWRAERNMQPHPGLVIVSGTLDLDPDSPLFSQAPVRPLLLTAAIAPPGRRKALEKVADVAVAGARTVEPDQAARVLAERGFDRVLCEGGPHLFGAFQAAGLVDGLCLTLSAVTTAGTAPRITAGAPEMTPRPLELAHVLRSGDTLLLRYRSPGPASG</sequence>
<keyword evidence="3" id="KW-0560">Oxidoreductase</keyword>
<feature type="domain" description="Bacterial bifunctional deaminase-reductase C-terminal" evidence="4">
    <location>
        <begin position="38"/>
        <end position="244"/>
    </location>
</feature>
<proteinExistence type="predicted"/>
<evidence type="ECO:0000256" key="2">
    <source>
        <dbReference type="ARBA" id="ARBA00022857"/>
    </source>
</evidence>
<dbReference type="SUPFAM" id="SSF53597">
    <property type="entry name" value="Dihydrofolate reductase-like"/>
    <property type="match status" value="1"/>
</dbReference>
<organism evidence="5 6">
    <name type="scientific">Arthrobacter pullicola</name>
    <dbReference type="NCBI Taxonomy" id="2762224"/>
    <lineage>
        <taxon>Bacteria</taxon>
        <taxon>Bacillati</taxon>
        <taxon>Actinomycetota</taxon>
        <taxon>Actinomycetes</taxon>
        <taxon>Micrococcales</taxon>
        <taxon>Micrococcaceae</taxon>
        <taxon>Arthrobacter</taxon>
    </lineage>
</organism>
<dbReference type="InterPro" id="IPR024072">
    <property type="entry name" value="DHFR-like_dom_sf"/>
</dbReference>
<reference evidence="5 6" key="1">
    <citation type="submission" date="2020-08" db="EMBL/GenBank/DDBJ databases">
        <title>A Genomic Blueprint of the Chicken Gut Microbiome.</title>
        <authorList>
            <person name="Gilroy R."/>
            <person name="Ravi A."/>
            <person name="Getino M."/>
            <person name="Pursley I."/>
            <person name="Horton D.L."/>
            <person name="Alikhan N.-F."/>
            <person name="Baker D."/>
            <person name="Gharbi K."/>
            <person name="Hall N."/>
            <person name="Watson M."/>
            <person name="Adriaenssens E.M."/>
            <person name="Foster-Nyarko E."/>
            <person name="Jarju S."/>
            <person name="Secka A."/>
            <person name="Antonio M."/>
            <person name="Oren A."/>
            <person name="Chaudhuri R."/>
            <person name="La Ragione R.M."/>
            <person name="Hildebrand F."/>
            <person name="Pallen M.J."/>
        </authorList>
    </citation>
    <scope>NUCLEOTIDE SEQUENCE [LARGE SCALE GENOMIC DNA]</scope>
    <source>
        <strain evidence="5 6">Sa2BUA2</strain>
    </source>
</reference>
<dbReference type="Pfam" id="PF01872">
    <property type="entry name" value="RibD_C"/>
    <property type="match status" value="1"/>
</dbReference>
<dbReference type="Gene3D" id="3.40.430.10">
    <property type="entry name" value="Dihydrofolate Reductase, subunit A"/>
    <property type="match status" value="1"/>
</dbReference>
<evidence type="ECO:0000256" key="3">
    <source>
        <dbReference type="ARBA" id="ARBA00023002"/>
    </source>
</evidence>
<accession>A0ABR8YI37</accession>
<keyword evidence="2" id="KW-0521">NADP</keyword>
<dbReference type="EMBL" id="JACSQC010000003">
    <property type="protein sequence ID" value="MBD8043793.1"/>
    <property type="molecule type" value="Genomic_DNA"/>
</dbReference>
<dbReference type="InterPro" id="IPR050765">
    <property type="entry name" value="Riboflavin_Biosynth_HTPR"/>
</dbReference>
<dbReference type="PANTHER" id="PTHR38011:SF7">
    <property type="entry name" value="2,5-DIAMINO-6-RIBOSYLAMINO-4(3H)-PYRIMIDINONE 5'-PHOSPHATE REDUCTASE"/>
    <property type="match status" value="1"/>
</dbReference>
<name>A0ABR8YI37_9MICC</name>
<dbReference type="Proteomes" id="UP000652763">
    <property type="component" value="Unassembled WGS sequence"/>
</dbReference>
<dbReference type="InterPro" id="IPR002734">
    <property type="entry name" value="RibDG_C"/>
</dbReference>
<evidence type="ECO:0000313" key="6">
    <source>
        <dbReference type="Proteomes" id="UP000652763"/>
    </source>
</evidence>
<gene>
    <name evidence="5" type="ORF">H9638_08190</name>
</gene>
<dbReference type="PANTHER" id="PTHR38011">
    <property type="entry name" value="DIHYDROFOLATE REDUCTASE FAMILY PROTEIN (AFU_ORTHOLOGUE AFUA_8G06820)"/>
    <property type="match status" value="1"/>
</dbReference>
<protein>
    <submittedName>
        <fullName evidence="5">Pyrimidine reductase family protein</fullName>
    </submittedName>
</protein>
<keyword evidence="6" id="KW-1185">Reference proteome</keyword>
<comment type="pathway">
    <text evidence="1">Cofactor biosynthesis; riboflavin biosynthesis.</text>
</comment>
<comment type="caution">
    <text evidence="5">The sequence shown here is derived from an EMBL/GenBank/DDBJ whole genome shotgun (WGS) entry which is preliminary data.</text>
</comment>
<dbReference type="RefSeq" id="WP_191746702.1">
    <property type="nucleotide sequence ID" value="NZ_JACSQC010000003.1"/>
</dbReference>
<evidence type="ECO:0000259" key="4">
    <source>
        <dbReference type="Pfam" id="PF01872"/>
    </source>
</evidence>
<evidence type="ECO:0000313" key="5">
    <source>
        <dbReference type="EMBL" id="MBD8043793.1"/>
    </source>
</evidence>